<dbReference type="Gene3D" id="3.90.1200.10">
    <property type="match status" value="1"/>
</dbReference>
<organism evidence="2 3">
    <name type="scientific">Sneathiella sedimenti</name>
    <dbReference type="NCBI Taxonomy" id="2816034"/>
    <lineage>
        <taxon>Bacteria</taxon>
        <taxon>Pseudomonadati</taxon>
        <taxon>Pseudomonadota</taxon>
        <taxon>Alphaproteobacteria</taxon>
        <taxon>Sneathiellales</taxon>
        <taxon>Sneathiellaceae</taxon>
        <taxon>Sneathiella</taxon>
    </lineage>
</organism>
<dbReference type="Pfam" id="PF01636">
    <property type="entry name" value="APH"/>
    <property type="match status" value="1"/>
</dbReference>
<feature type="domain" description="Aminoglycoside phosphotransferase" evidence="1">
    <location>
        <begin position="71"/>
        <end position="289"/>
    </location>
</feature>
<dbReference type="InterPro" id="IPR011009">
    <property type="entry name" value="Kinase-like_dom_sf"/>
</dbReference>
<sequence>MPSRSALYKLVRLLIKIERVCIKGNYKMSAGEEANGVGKMTTGGESHQINVARLDSWMRENIEDYTGPLQVTKFADGQSNPTFKIETNGDTYVLRRKPIGNLVASAHAVDREFRVISALQAQGFLVPRTYALCMDDSVIGSAFYVMAMIEGRVFTDQLLPDVAFEDRRAIFVSQAETLAKLHSYDPAQIGLADYGKPGNYFERQVRLWQRQYRAAQDRDIPEMEKMLEWLPQSVPTQQSLSIVHGDYKLHNVMFHKTSPKVEAVLDWELSTTGDPLADLSYMLMQWIRNDELFGGLAGVDLAALNIPTLQEMAEIYCNAAGRTEVPDLNWYFAFNMFRLAGISQGIVGRIKAGNASSEKAHIAAGRIVPLAKSAWEYAQKAGAK</sequence>
<dbReference type="SUPFAM" id="SSF56112">
    <property type="entry name" value="Protein kinase-like (PK-like)"/>
    <property type="match status" value="1"/>
</dbReference>
<name>A0ABS3F8T8_9PROT</name>
<proteinExistence type="predicted"/>
<dbReference type="PANTHER" id="PTHR47829:SF1">
    <property type="entry name" value="HAD FAMILY PHOSPHATASE"/>
    <property type="match status" value="1"/>
</dbReference>
<dbReference type="Proteomes" id="UP000664761">
    <property type="component" value="Unassembled WGS sequence"/>
</dbReference>
<evidence type="ECO:0000313" key="2">
    <source>
        <dbReference type="EMBL" id="MBO0334742.1"/>
    </source>
</evidence>
<evidence type="ECO:0000313" key="3">
    <source>
        <dbReference type="Proteomes" id="UP000664761"/>
    </source>
</evidence>
<accession>A0ABS3F8T8</accession>
<dbReference type="CDD" id="cd05154">
    <property type="entry name" value="ACAD10_11_N-like"/>
    <property type="match status" value="1"/>
</dbReference>
<dbReference type="InterPro" id="IPR041726">
    <property type="entry name" value="ACAD10_11_N"/>
</dbReference>
<dbReference type="EMBL" id="JAFLNC010000004">
    <property type="protein sequence ID" value="MBO0334742.1"/>
    <property type="molecule type" value="Genomic_DNA"/>
</dbReference>
<evidence type="ECO:0000259" key="1">
    <source>
        <dbReference type="Pfam" id="PF01636"/>
    </source>
</evidence>
<dbReference type="PANTHER" id="PTHR47829">
    <property type="entry name" value="HYDROLASE, PUTATIVE (AFU_ORTHOLOGUE AFUA_1G12880)-RELATED"/>
    <property type="match status" value="1"/>
</dbReference>
<gene>
    <name evidence="2" type="ORF">J0X12_14035</name>
</gene>
<protein>
    <submittedName>
        <fullName evidence="2">Phosphotransferase family protein</fullName>
    </submittedName>
</protein>
<keyword evidence="3" id="KW-1185">Reference proteome</keyword>
<dbReference type="Gene3D" id="3.30.200.20">
    <property type="entry name" value="Phosphorylase Kinase, domain 1"/>
    <property type="match status" value="1"/>
</dbReference>
<dbReference type="InterPro" id="IPR002575">
    <property type="entry name" value="Aminoglycoside_PTrfase"/>
</dbReference>
<comment type="caution">
    <text evidence="2">The sequence shown here is derived from an EMBL/GenBank/DDBJ whole genome shotgun (WGS) entry which is preliminary data.</text>
</comment>
<reference evidence="2 3" key="1">
    <citation type="submission" date="2021-03" db="EMBL/GenBank/DDBJ databases">
        <title>Sneathiella sp. CAU 1612 isolated from Kang Won-do.</title>
        <authorList>
            <person name="Kim W."/>
        </authorList>
    </citation>
    <scope>NUCLEOTIDE SEQUENCE [LARGE SCALE GENOMIC DNA]</scope>
    <source>
        <strain evidence="2 3">CAU 1612</strain>
    </source>
</reference>
<dbReference type="InterPro" id="IPR052898">
    <property type="entry name" value="ACAD10-like"/>
</dbReference>